<keyword evidence="1" id="KW-0472">Membrane</keyword>
<keyword evidence="1" id="KW-0812">Transmembrane</keyword>
<keyword evidence="1" id="KW-1133">Transmembrane helix</keyword>
<gene>
    <name evidence="3" type="ORF">ACFPFU_08855</name>
</gene>
<dbReference type="Proteomes" id="UP001595818">
    <property type="component" value="Unassembled WGS sequence"/>
</dbReference>
<keyword evidence="4" id="KW-1185">Reference proteome</keyword>
<dbReference type="PANTHER" id="PTHR34220:SF7">
    <property type="entry name" value="SENSOR HISTIDINE KINASE YPDA"/>
    <property type="match status" value="1"/>
</dbReference>
<comment type="caution">
    <text evidence="3">The sequence shown here is derived from an EMBL/GenBank/DDBJ whole genome shotgun (WGS) entry which is preliminary data.</text>
</comment>
<feature type="transmembrane region" description="Helical" evidence="1">
    <location>
        <begin position="5"/>
        <end position="26"/>
    </location>
</feature>
<dbReference type="InterPro" id="IPR050640">
    <property type="entry name" value="Bact_2-comp_sensor_kinase"/>
</dbReference>
<dbReference type="PANTHER" id="PTHR34220">
    <property type="entry name" value="SENSOR HISTIDINE KINASE YPDA"/>
    <property type="match status" value="1"/>
</dbReference>
<sequence length="276" mass="31356">MAVTILVYGTYCAVASFIIIFIFVYVQGNFSLDAIPWALLLEHTQLPVTLGLSFMAFFTARSWLFEWRNAAIEAEQLKSENLASRYQSLKDQLNPHFLFNSLNVLSHLVYENADKSVEFIQQLSRIYRYVLDIQGEELVSLDRELEFAKSYLCLQKIRLGTAMDYHIAVPHSGNLYLPPLSLQLLLENAFKHNVASTENPLLITISIKGQNLVISNNLQRKKTGKKEKNGIGLNNITKRYALISSVSPSIRESTDIFLVELPLLKTDVFSKIQPLL</sequence>
<dbReference type="InterPro" id="IPR010559">
    <property type="entry name" value="Sig_transdc_His_kin_internal"/>
</dbReference>
<evidence type="ECO:0000256" key="1">
    <source>
        <dbReference type="SAM" id="Phobius"/>
    </source>
</evidence>
<reference evidence="4" key="1">
    <citation type="journal article" date="2019" name="Int. J. Syst. Evol. Microbiol.">
        <title>The Global Catalogue of Microorganisms (GCM) 10K type strain sequencing project: providing services to taxonomists for standard genome sequencing and annotation.</title>
        <authorList>
            <consortium name="The Broad Institute Genomics Platform"/>
            <consortium name="The Broad Institute Genome Sequencing Center for Infectious Disease"/>
            <person name="Wu L."/>
            <person name="Ma J."/>
        </authorList>
    </citation>
    <scope>NUCLEOTIDE SEQUENCE [LARGE SCALE GENOMIC DNA]</scope>
    <source>
        <strain evidence="4">CGMCC 4.7466</strain>
    </source>
</reference>
<dbReference type="EMBL" id="JBHSJJ010000004">
    <property type="protein sequence ID" value="MFC4871792.1"/>
    <property type="molecule type" value="Genomic_DNA"/>
</dbReference>
<organism evidence="3 4">
    <name type="scientific">Negadavirga shengliensis</name>
    <dbReference type="NCBI Taxonomy" id="1389218"/>
    <lineage>
        <taxon>Bacteria</taxon>
        <taxon>Pseudomonadati</taxon>
        <taxon>Bacteroidota</taxon>
        <taxon>Cytophagia</taxon>
        <taxon>Cytophagales</taxon>
        <taxon>Cyclobacteriaceae</taxon>
        <taxon>Negadavirga</taxon>
    </lineage>
</organism>
<keyword evidence="3" id="KW-0808">Transferase</keyword>
<accession>A0ABV9SZF1</accession>
<feature type="domain" description="Signal transduction histidine kinase internal region" evidence="2">
    <location>
        <begin position="85"/>
        <end position="161"/>
    </location>
</feature>
<evidence type="ECO:0000313" key="4">
    <source>
        <dbReference type="Proteomes" id="UP001595818"/>
    </source>
</evidence>
<dbReference type="EC" id="2.7.13.3" evidence="3"/>
<proteinExistence type="predicted"/>
<evidence type="ECO:0000259" key="2">
    <source>
        <dbReference type="Pfam" id="PF06580"/>
    </source>
</evidence>
<dbReference type="GO" id="GO:0004673">
    <property type="term" value="F:protein histidine kinase activity"/>
    <property type="evidence" value="ECO:0007669"/>
    <property type="project" value="UniProtKB-EC"/>
</dbReference>
<name>A0ABV9SZF1_9BACT</name>
<evidence type="ECO:0000313" key="3">
    <source>
        <dbReference type="EMBL" id="MFC4871792.1"/>
    </source>
</evidence>
<keyword evidence="3" id="KW-0418">Kinase</keyword>
<dbReference type="Pfam" id="PF06580">
    <property type="entry name" value="His_kinase"/>
    <property type="match status" value="1"/>
</dbReference>
<protein>
    <submittedName>
        <fullName evidence="3">Sensor histidine kinase</fullName>
        <ecNumber evidence="3">2.7.13.3</ecNumber>
    </submittedName>
</protein>